<proteinExistence type="predicted"/>
<dbReference type="AlphaFoldDB" id="A0A6G1DVV7"/>
<dbReference type="Proteomes" id="UP000479710">
    <property type="component" value="Unassembled WGS sequence"/>
</dbReference>
<gene>
    <name evidence="1" type="ORF">E2562_005864</name>
</gene>
<accession>A0A6G1DVV7</accession>
<reference evidence="1 2" key="1">
    <citation type="submission" date="2019-11" db="EMBL/GenBank/DDBJ databases">
        <title>Whole genome sequence of Oryza granulata.</title>
        <authorList>
            <person name="Li W."/>
        </authorList>
    </citation>
    <scope>NUCLEOTIDE SEQUENCE [LARGE SCALE GENOMIC DNA]</scope>
    <source>
        <strain evidence="2">cv. Menghai</strain>
        <tissue evidence="1">Leaf</tissue>
    </source>
</reference>
<protein>
    <recommendedName>
        <fullName evidence="3">DUF834 domain-containing protein</fullName>
    </recommendedName>
</protein>
<evidence type="ECO:0000313" key="2">
    <source>
        <dbReference type="Proteomes" id="UP000479710"/>
    </source>
</evidence>
<keyword evidence="2" id="KW-1185">Reference proteome</keyword>
<organism evidence="1 2">
    <name type="scientific">Oryza meyeriana var. granulata</name>
    <dbReference type="NCBI Taxonomy" id="110450"/>
    <lineage>
        <taxon>Eukaryota</taxon>
        <taxon>Viridiplantae</taxon>
        <taxon>Streptophyta</taxon>
        <taxon>Embryophyta</taxon>
        <taxon>Tracheophyta</taxon>
        <taxon>Spermatophyta</taxon>
        <taxon>Magnoliopsida</taxon>
        <taxon>Liliopsida</taxon>
        <taxon>Poales</taxon>
        <taxon>Poaceae</taxon>
        <taxon>BOP clade</taxon>
        <taxon>Oryzoideae</taxon>
        <taxon>Oryzeae</taxon>
        <taxon>Oryzinae</taxon>
        <taxon>Oryza</taxon>
        <taxon>Oryza meyeriana</taxon>
    </lineage>
</organism>
<sequence>MERVVAAGASAINGTSGDVGELERWRKWSSVAAQLGSKWAAGLQEGRWRRRPRVGAVKRREMAVEAQLEGGSFGVERRRKAEASGRVVGEWPRQARPLYRRGSGAGE</sequence>
<evidence type="ECO:0000313" key="1">
    <source>
        <dbReference type="EMBL" id="KAF0916244.1"/>
    </source>
</evidence>
<dbReference type="EMBL" id="SPHZ02000005">
    <property type="protein sequence ID" value="KAF0916244.1"/>
    <property type="molecule type" value="Genomic_DNA"/>
</dbReference>
<name>A0A6G1DVV7_9ORYZ</name>
<evidence type="ECO:0008006" key="3">
    <source>
        <dbReference type="Google" id="ProtNLM"/>
    </source>
</evidence>
<comment type="caution">
    <text evidence="1">The sequence shown here is derived from an EMBL/GenBank/DDBJ whole genome shotgun (WGS) entry which is preliminary data.</text>
</comment>